<gene>
    <name evidence="2" type="ORF">PX52LOC_00679</name>
</gene>
<dbReference type="InterPro" id="IPR001054">
    <property type="entry name" value="A/G_cyclase"/>
</dbReference>
<dbReference type="RefSeq" id="WP_149108760.1">
    <property type="nucleotide sequence ID" value="NZ_CP042425.1"/>
</dbReference>
<dbReference type="SMART" id="SM00044">
    <property type="entry name" value="CYCc"/>
    <property type="match status" value="1"/>
</dbReference>
<dbReference type="CDD" id="cd07302">
    <property type="entry name" value="CHD"/>
    <property type="match status" value="1"/>
</dbReference>
<dbReference type="GO" id="GO:0035556">
    <property type="term" value="P:intracellular signal transduction"/>
    <property type="evidence" value="ECO:0007669"/>
    <property type="project" value="InterPro"/>
</dbReference>
<dbReference type="Gene3D" id="2.60.200.20">
    <property type="match status" value="1"/>
</dbReference>
<evidence type="ECO:0000313" key="2">
    <source>
        <dbReference type="EMBL" id="QEL13821.1"/>
    </source>
</evidence>
<dbReference type="AlphaFoldDB" id="A0A5C1A410"/>
<dbReference type="InterPro" id="IPR008984">
    <property type="entry name" value="SMAD_FHA_dom_sf"/>
</dbReference>
<accession>A0A5C1A410</accession>
<organism evidence="2 3">
    <name type="scientific">Limnoglobus roseus</name>
    <dbReference type="NCBI Taxonomy" id="2598579"/>
    <lineage>
        <taxon>Bacteria</taxon>
        <taxon>Pseudomonadati</taxon>
        <taxon>Planctomycetota</taxon>
        <taxon>Planctomycetia</taxon>
        <taxon>Gemmatales</taxon>
        <taxon>Gemmataceae</taxon>
        <taxon>Limnoglobus</taxon>
    </lineage>
</organism>
<dbReference type="PANTHER" id="PTHR43081:SF20">
    <property type="entry name" value="TWO-COMPONENT RESPONSE REGULATOR"/>
    <property type="match status" value="1"/>
</dbReference>
<dbReference type="KEGG" id="lrs:PX52LOC_00679"/>
<dbReference type="EMBL" id="CP042425">
    <property type="protein sequence ID" value="QEL13821.1"/>
    <property type="molecule type" value="Genomic_DNA"/>
</dbReference>
<dbReference type="InterPro" id="IPR029787">
    <property type="entry name" value="Nucleotide_cyclase"/>
</dbReference>
<keyword evidence="3" id="KW-1185">Reference proteome</keyword>
<dbReference type="CDD" id="cd00060">
    <property type="entry name" value="FHA"/>
    <property type="match status" value="1"/>
</dbReference>
<dbReference type="Pfam" id="PF00498">
    <property type="entry name" value="FHA"/>
    <property type="match status" value="1"/>
</dbReference>
<dbReference type="InterPro" id="IPR050697">
    <property type="entry name" value="Adenylyl/Guanylyl_Cyclase_3/4"/>
</dbReference>
<evidence type="ECO:0000313" key="3">
    <source>
        <dbReference type="Proteomes" id="UP000324974"/>
    </source>
</evidence>
<dbReference type="PROSITE" id="PS50125">
    <property type="entry name" value="GUANYLATE_CYCLASE_2"/>
    <property type="match status" value="1"/>
</dbReference>
<dbReference type="GO" id="GO:0004016">
    <property type="term" value="F:adenylate cyclase activity"/>
    <property type="evidence" value="ECO:0007669"/>
    <property type="project" value="UniProtKB-ARBA"/>
</dbReference>
<proteinExistence type="predicted"/>
<dbReference type="SUPFAM" id="SSF49879">
    <property type="entry name" value="SMAD/FHA domain"/>
    <property type="match status" value="1"/>
</dbReference>
<dbReference type="InterPro" id="IPR000253">
    <property type="entry name" value="FHA_dom"/>
</dbReference>
<dbReference type="PANTHER" id="PTHR43081">
    <property type="entry name" value="ADENYLATE CYCLASE, TERMINAL-DIFFERENTIATION SPECIFIC-RELATED"/>
    <property type="match status" value="1"/>
</dbReference>
<protein>
    <submittedName>
        <fullName evidence="2">Adenylate/guanylate cyclase domain-containing protein</fullName>
    </submittedName>
</protein>
<sequence>MAELEALYENKEQNLRNGWRNALPTNQPIKLGRAYGQADWWMNDNLISSFHATIQWDGEKLTVTERTPPPTNRIYYQSRPQPNFTIAPGDSFVIGNTVFMLHAGSASMVASGGGDRGDVTIPAEASFTRAQLRQVPFDTSATFLRALEQIPDVLRLANDEDMLFRNMVKVGLDALPHADALAVVQIPNEATDNDKRVLVRNHLQRLSGKADIFMPSRRLAFRAIRQDKKSVAHVWIGEKSEDMTMRMDSKLPGVPWAICTPFKDDSGWGLYADGRLPKEPAVIGGQVRDKELLDYQKVIELIAGLIESTRKAHHLDRQLTMYRRFIPRRLWSDASADQLDDLLVPRLTKATVMFCDLRGSCKFAEEGEADLVDAWADLSRAIDDMTTAISAEDGIVAGFQGDAVMAFWGWPDNDDDQIERAVKAAMGIRRRFDKLGWWKNLSCGIGIAHGQVMAGRMGASELAKVDVFGPTVNLASRLESMTKRFGVRILVDEAVGKYLTEKRWSQARVRRLGRFTPAGMTKGLMVSEVLPPEHEPVQGNLKESIRRSWDEVVTMFLAGEWGEARRRFEQFFSNDPTAKMLLEHMANSNNVPPKGWAEKPEIVLDTK</sequence>
<dbReference type="Gene3D" id="3.30.70.1230">
    <property type="entry name" value="Nucleotide cyclase"/>
    <property type="match status" value="1"/>
</dbReference>
<evidence type="ECO:0000259" key="1">
    <source>
        <dbReference type="PROSITE" id="PS50125"/>
    </source>
</evidence>
<dbReference type="OrthoDB" id="9806704at2"/>
<dbReference type="Pfam" id="PF00211">
    <property type="entry name" value="Guanylate_cyc"/>
    <property type="match status" value="1"/>
</dbReference>
<dbReference type="GO" id="GO:0006171">
    <property type="term" value="P:cAMP biosynthetic process"/>
    <property type="evidence" value="ECO:0007669"/>
    <property type="project" value="TreeGrafter"/>
</dbReference>
<dbReference type="Proteomes" id="UP000324974">
    <property type="component" value="Chromosome"/>
</dbReference>
<feature type="domain" description="Guanylate cyclase" evidence="1">
    <location>
        <begin position="351"/>
        <end position="479"/>
    </location>
</feature>
<name>A0A5C1A410_9BACT</name>
<dbReference type="SUPFAM" id="SSF55073">
    <property type="entry name" value="Nucleotide cyclase"/>
    <property type="match status" value="1"/>
</dbReference>
<reference evidence="3" key="1">
    <citation type="submission" date="2019-08" db="EMBL/GenBank/DDBJ databases">
        <title>Limnoglobus roseus gen. nov., sp. nov., a novel freshwater planctomycete with a giant genome from the family Gemmataceae.</title>
        <authorList>
            <person name="Kulichevskaya I.S."/>
            <person name="Naumoff D.G."/>
            <person name="Miroshnikov K."/>
            <person name="Ivanova A."/>
            <person name="Philippov D.A."/>
            <person name="Hakobyan A."/>
            <person name="Rijpstra I.C."/>
            <person name="Sinninghe Damste J.S."/>
            <person name="Liesack W."/>
            <person name="Dedysh S.N."/>
        </authorList>
    </citation>
    <scope>NUCLEOTIDE SEQUENCE [LARGE SCALE GENOMIC DNA]</scope>
    <source>
        <strain evidence="3">PX52</strain>
    </source>
</reference>